<feature type="region of interest" description="Disordered" evidence="1">
    <location>
        <begin position="1"/>
        <end position="200"/>
    </location>
</feature>
<accession>A0A6J3ECP2</accession>
<feature type="compositionally biased region" description="Basic residues" evidence="1">
    <location>
        <begin position="109"/>
        <end position="127"/>
    </location>
</feature>
<evidence type="ECO:0000256" key="1">
    <source>
        <dbReference type="SAM" id="MobiDB-lite"/>
    </source>
</evidence>
<name>A0A6J3ECP2_AYTFU</name>
<dbReference type="RefSeq" id="XP_032060989.1">
    <property type="nucleotide sequence ID" value="XM_032205098.1"/>
</dbReference>
<evidence type="ECO:0000313" key="2">
    <source>
        <dbReference type="Proteomes" id="UP000504639"/>
    </source>
</evidence>
<feature type="compositionally biased region" description="Low complexity" evidence="1">
    <location>
        <begin position="11"/>
        <end position="24"/>
    </location>
</feature>
<dbReference type="AlphaFoldDB" id="A0A6J3ECP2"/>
<gene>
    <name evidence="3" type="primary">LOC116500182</name>
</gene>
<organism evidence="2 3">
    <name type="scientific">Aythya fuligula</name>
    <name type="common">Tufted duck</name>
    <name type="synonym">Anas fuligula</name>
    <dbReference type="NCBI Taxonomy" id="219594"/>
    <lineage>
        <taxon>Eukaryota</taxon>
        <taxon>Metazoa</taxon>
        <taxon>Chordata</taxon>
        <taxon>Craniata</taxon>
        <taxon>Vertebrata</taxon>
        <taxon>Euteleostomi</taxon>
        <taxon>Archelosauria</taxon>
        <taxon>Archosauria</taxon>
        <taxon>Dinosauria</taxon>
        <taxon>Saurischia</taxon>
        <taxon>Theropoda</taxon>
        <taxon>Coelurosauria</taxon>
        <taxon>Aves</taxon>
        <taxon>Neognathae</taxon>
        <taxon>Galloanserae</taxon>
        <taxon>Anseriformes</taxon>
        <taxon>Anatidae</taxon>
        <taxon>Aythyinae</taxon>
        <taxon>Aythya</taxon>
    </lineage>
</organism>
<dbReference type="Proteomes" id="UP000504639">
    <property type="component" value="Chromosome 32"/>
</dbReference>
<feature type="compositionally biased region" description="Polar residues" evidence="1">
    <location>
        <begin position="183"/>
        <end position="192"/>
    </location>
</feature>
<dbReference type="KEGG" id="aful:116500182"/>
<dbReference type="InParanoid" id="A0A6J3ECP2"/>
<feature type="compositionally biased region" description="Basic and acidic residues" evidence="1">
    <location>
        <begin position="46"/>
        <end position="73"/>
    </location>
</feature>
<proteinExistence type="predicted"/>
<sequence>MAAPTRGQRGPALPLAPAEPIIAPQTSSPPRDWLVDKGRGGGKSRSFPERHEGGGEPERAELLPETAEGKTPERVPFLPAEPEALRGPSRTLSGNLRSPPNPPQASFRRIPKPFRKNPKSFRRAPKPFRRDPKQLPENPEELPEIPEAPSVESRSSSGDTRSLFPERAEKALPEVPEEPRNPRGTSRRSPNPSVNPEPLP</sequence>
<keyword evidence="2" id="KW-1185">Reference proteome</keyword>
<dbReference type="GeneID" id="116500182"/>
<reference evidence="3" key="1">
    <citation type="submission" date="2025-08" db="UniProtKB">
        <authorList>
            <consortium name="RefSeq"/>
        </authorList>
    </citation>
    <scope>IDENTIFICATION</scope>
    <source>
        <tissue evidence="3">Lung</tissue>
    </source>
</reference>
<evidence type="ECO:0000313" key="3">
    <source>
        <dbReference type="RefSeq" id="XP_032060989.1"/>
    </source>
</evidence>
<protein>
    <submittedName>
        <fullName evidence="3">Pollen-specific leucine-rich repeat extensin-like protein 1</fullName>
    </submittedName>
</protein>
<feature type="compositionally biased region" description="Basic and acidic residues" evidence="1">
    <location>
        <begin position="164"/>
        <end position="181"/>
    </location>
</feature>